<reference evidence="1" key="1">
    <citation type="submission" date="2022-08" db="EMBL/GenBank/DDBJ databases">
        <authorList>
            <consortium name="DOE Joint Genome Institute"/>
            <person name="Min B."/>
            <person name="Riley R."/>
            <person name="Sierra-Patev S."/>
            <person name="Naranjo-Ortiz M."/>
            <person name="Looney B."/>
            <person name="Konkel Z."/>
            <person name="Slot J.C."/>
            <person name="Sakamoto Y."/>
            <person name="Steenwyk J.L."/>
            <person name="Rokas A."/>
            <person name="Carro J."/>
            <person name="Camarero S."/>
            <person name="Ferreira P."/>
            <person name="Molpeceres G."/>
            <person name="Ruiz-Duenas F.J."/>
            <person name="Serrano A."/>
            <person name="Henrissat B."/>
            <person name="Drula E."/>
            <person name="Hughes K.W."/>
            <person name="Mata J.L."/>
            <person name="Ishikawa N.K."/>
            <person name="Vargas-Isla R."/>
            <person name="Ushijima S."/>
            <person name="Smith C.A."/>
            <person name="Ahrendt S."/>
            <person name="Andreopoulos W."/>
            <person name="He G."/>
            <person name="Labutti K."/>
            <person name="Lipzen A."/>
            <person name="Ng V."/>
            <person name="Sandor L."/>
            <person name="Barry K."/>
            <person name="Martinez A.T."/>
            <person name="Xiao Y."/>
            <person name="Gibbons J.G."/>
            <person name="Terashima K."/>
            <person name="Hibbett D.S."/>
            <person name="Grigoriev I.V."/>
        </authorList>
    </citation>
    <scope>NUCLEOTIDE SEQUENCE</scope>
    <source>
        <strain evidence="1">TFB10827</strain>
    </source>
</reference>
<proteinExistence type="predicted"/>
<comment type="caution">
    <text evidence="1">The sequence shown here is derived from an EMBL/GenBank/DDBJ whole genome shotgun (WGS) entry which is preliminary data.</text>
</comment>
<name>A0ABQ8Q772_9AGAR</name>
<dbReference type="EMBL" id="MU790709">
    <property type="protein sequence ID" value="KAJ3994349.1"/>
    <property type="molecule type" value="Genomic_DNA"/>
</dbReference>
<keyword evidence="2" id="KW-1185">Reference proteome</keyword>
<gene>
    <name evidence="1" type="ORF">F5050DRAFT_530767</name>
</gene>
<evidence type="ECO:0000313" key="1">
    <source>
        <dbReference type="EMBL" id="KAJ3994349.1"/>
    </source>
</evidence>
<accession>A0ABQ8Q772</accession>
<dbReference type="Proteomes" id="UP001163828">
    <property type="component" value="Unassembled WGS sequence"/>
</dbReference>
<sequence>MHNQTVLVLVAKRKEYREFTSMPFPCNPRSNFIRCTTTAPVPRRRRRTKVEMQEERAMKKVKGTLSPDKTKSEAQILLVNDTRTITRELYNSVQLSPAYSHCVTTPLGSPNPVSPSFNLPPNLIAELFQSAQHLFFLYLHGAHVLLHTAFRILPQSLHPIISLDEVESSLRLASWNLASLPSQLRLLAHTIITLASFFSTNAVIIGPGGYGPEIDFFFRC</sequence>
<protein>
    <submittedName>
        <fullName evidence="1">Uncharacterized protein</fullName>
    </submittedName>
</protein>
<organism evidence="1 2">
    <name type="scientific">Lentinula boryana</name>
    <dbReference type="NCBI Taxonomy" id="40481"/>
    <lineage>
        <taxon>Eukaryota</taxon>
        <taxon>Fungi</taxon>
        <taxon>Dikarya</taxon>
        <taxon>Basidiomycota</taxon>
        <taxon>Agaricomycotina</taxon>
        <taxon>Agaricomycetes</taxon>
        <taxon>Agaricomycetidae</taxon>
        <taxon>Agaricales</taxon>
        <taxon>Marasmiineae</taxon>
        <taxon>Omphalotaceae</taxon>
        <taxon>Lentinula</taxon>
    </lineage>
</organism>
<evidence type="ECO:0000313" key="2">
    <source>
        <dbReference type="Proteomes" id="UP001163828"/>
    </source>
</evidence>